<evidence type="ECO:0000256" key="3">
    <source>
        <dbReference type="ARBA" id="ARBA00029447"/>
    </source>
</evidence>
<dbReference type="PRINTS" id="PR00260">
    <property type="entry name" value="CHEMTRNSDUCR"/>
</dbReference>
<keyword evidence="9" id="KW-1185">Reference proteome</keyword>
<dbReference type="PROSITE" id="PS50885">
    <property type="entry name" value="HAMP"/>
    <property type="match status" value="1"/>
</dbReference>
<comment type="subcellular location">
    <subcellularLocation>
        <location evidence="1">Membrane</location>
    </subcellularLocation>
</comment>
<evidence type="ECO:0000256" key="2">
    <source>
        <dbReference type="ARBA" id="ARBA00023224"/>
    </source>
</evidence>
<evidence type="ECO:0000259" key="7">
    <source>
        <dbReference type="PROSITE" id="PS50885"/>
    </source>
</evidence>
<comment type="caution">
    <text evidence="8">The sequence shown here is derived from an EMBL/GenBank/DDBJ whole genome shotgun (WGS) entry which is preliminary data.</text>
</comment>
<dbReference type="SMART" id="SM00304">
    <property type="entry name" value="HAMP"/>
    <property type="match status" value="1"/>
</dbReference>
<dbReference type="InterPro" id="IPR004090">
    <property type="entry name" value="Chemotax_Me-accpt_rcpt"/>
</dbReference>
<evidence type="ECO:0000256" key="5">
    <source>
        <dbReference type="SAM" id="Phobius"/>
    </source>
</evidence>
<dbReference type="Pfam" id="PF00015">
    <property type="entry name" value="MCPsignal"/>
    <property type="match status" value="1"/>
</dbReference>
<evidence type="ECO:0000313" key="8">
    <source>
        <dbReference type="EMBL" id="MFD1381837.1"/>
    </source>
</evidence>
<evidence type="ECO:0000256" key="4">
    <source>
        <dbReference type="PROSITE-ProRule" id="PRU00284"/>
    </source>
</evidence>
<gene>
    <name evidence="8" type="ORF">ACFQ45_00545</name>
</gene>
<dbReference type="CDD" id="cd06225">
    <property type="entry name" value="HAMP"/>
    <property type="match status" value="1"/>
</dbReference>
<organism evidence="8 9">
    <name type="scientific">Rhodanobacter aciditrophus</name>
    <dbReference type="NCBI Taxonomy" id="1623218"/>
    <lineage>
        <taxon>Bacteria</taxon>
        <taxon>Pseudomonadati</taxon>
        <taxon>Pseudomonadota</taxon>
        <taxon>Gammaproteobacteria</taxon>
        <taxon>Lysobacterales</taxon>
        <taxon>Rhodanobacteraceae</taxon>
        <taxon>Rhodanobacter</taxon>
    </lineage>
</organism>
<sequence length="659" mass="71721">MMSLSVVQRVLLGFVLLLVLLFVVAGAGVQGLNSVQERIETVTGEMANISDGSNALSAQMGETSSAVLQYLVASSDAALEEAMTQFNQGRDAFAAQSEALKSLVSDYPDILAVLTAVDDQSDEFMAVASSAIEDHTRQVQLKRNLADKKLDLKDTMSFVVDDLKAIERYPESDEQSFASGLARTQMESLQLLISDYFDTSDISDLEDLQSDIDSSFGPVDQVLETINDEMVVENIEIIRQAAQAEDGVIAEYYELNKIEVEAEIAAASLLNSLNVIQGYQQELSGMVNELRDQAKDNALSASSNAKYISILVVAVSVIIAVLVALWVSRSIRKPLAKILEILDLIANGDLTQRVTVTSKDEFGQLSSWVNILVEKLGSVVKQIEGASHEVVKSAGHVYQTSSNTQNIMQEQNDKTTSVASAMNEMSATVAEVAQNAEVTLSKVQDVDKSAHHSLERMNENIAQVQSLVSQLEASSEIVLRVDQHSQNIGQILSVIQEIAEQTNLLALNAAIEAARAGEQGRGFAVVADEVRTLANRTHTSTEEIQTVISDLQSGVKDAVSSMDQSRQNARDSMEEAQSVGVVLNDLREFMVEIRDLSMQIATAAEQQSHVAQEINQSVHEISSSSESAMEEARIGKENCEKMNEVAEHQRQLVGQFKTS</sequence>
<feature type="transmembrane region" description="Helical" evidence="5">
    <location>
        <begin position="307"/>
        <end position="327"/>
    </location>
</feature>
<keyword evidence="5" id="KW-1133">Transmembrane helix</keyword>
<dbReference type="Gene3D" id="1.10.287.950">
    <property type="entry name" value="Methyl-accepting chemotaxis protein"/>
    <property type="match status" value="1"/>
</dbReference>
<dbReference type="Pfam" id="PF00672">
    <property type="entry name" value="HAMP"/>
    <property type="match status" value="1"/>
</dbReference>
<dbReference type="PANTHER" id="PTHR32089">
    <property type="entry name" value="METHYL-ACCEPTING CHEMOTAXIS PROTEIN MCPB"/>
    <property type="match status" value="1"/>
</dbReference>
<keyword evidence="2 4" id="KW-0807">Transducer</keyword>
<reference evidence="9" key="1">
    <citation type="journal article" date="2019" name="Int. J. Syst. Evol. Microbiol.">
        <title>The Global Catalogue of Microorganisms (GCM) 10K type strain sequencing project: providing services to taxonomists for standard genome sequencing and annotation.</title>
        <authorList>
            <consortium name="The Broad Institute Genomics Platform"/>
            <consortium name="The Broad Institute Genome Sequencing Center for Infectious Disease"/>
            <person name="Wu L."/>
            <person name="Ma J."/>
        </authorList>
    </citation>
    <scope>NUCLEOTIDE SEQUENCE [LARGE SCALE GENOMIC DNA]</scope>
    <source>
        <strain evidence="9">JCM 30774</strain>
    </source>
</reference>
<evidence type="ECO:0000256" key="1">
    <source>
        <dbReference type="ARBA" id="ARBA00004370"/>
    </source>
</evidence>
<dbReference type="PANTHER" id="PTHR32089:SF70">
    <property type="entry name" value="ENERGY TAXIS MODULATING METHYL ACCEPTING SENSORY TRANSDUCER"/>
    <property type="match status" value="1"/>
</dbReference>
<evidence type="ECO:0000313" key="9">
    <source>
        <dbReference type="Proteomes" id="UP001597059"/>
    </source>
</evidence>
<comment type="similarity">
    <text evidence="3">Belongs to the methyl-accepting chemotaxis (MCP) protein family.</text>
</comment>
<dbReference type="CDD" id="cd11386">
    <property type="entry name" value="MCP_signal"/>
    <property type="match status" value="1"/>
</dbReference>
<accession>A0ABW4AW07</accession>
<feature type="domain" description="Methyl-accepting transducer" evidence="6">
    <location>
        <begin position="386"/>
        <end position="622"/>
    </location>
</feature>
<proteinExistence type="inferred from homology"/>
<dbReference type="RefSeq" id="WP_377364244.1">
    <property type="nucleotide sequence ID" value="NZ_JBHTMN010000002.1"/>
</dbReference>
<name>A0ABW4AW07_9GAMM</name>
<keyword evidence="5" id="KW-0472">Membrane</keyword>
<evidence type="ECO:0000259" key="6">
    <source>
        <dbReference type="PROSITE" id="PS50111"/>
    </source>
</evidence>
<dbReference type="Proteomes" id="UP001597059">
    <property type="component" value="Unassembled WGS sequence"/>
</dbReference>
<dbReference type="PROSITE" id="PS50111">
    <property type="entry name" value="CHEMOTAXIS_TRANSDUC_2"/>
    <property type="match status" value="1"/>
</dbReference>
<dbReference type="SMART" id="SM00283">
    <property type="entry name" value="MA"/>
    <property type="match status" value="1"/>
</dbReference>
<dbReference type="InterPro" id="IPR003660">
    <property type="entry name" value="HAMP_dom"/>
</dbReference>
<keyword evidence="5" id="KW-0812">Transmembrane</keyword>
<dbReference type="InterPro" id="IPR004089">
    <property type="entry name" value="MCPsignal_dom"/>
</dbReference>
<feature type="domain" description="HAMP" evidence="7">
    <location>
        <begin position="329"/>
        <end position="381"/>
    </location>
</feature>
<protein>
    <submittedName>
        <fullName evidence="8">Methyl-accepting chemotaxis protein</fullName>
    </submittedName>
</protein>
<dbReference type="SUPFAM" id="SSF58104">
    <property type="entry name" value="Methyl-accepting chemotaxis protein (MCP) signaling domain"/>
    <property type="match status" value="1"/>
</dbReference>
<dbReference type="EMBL" id="JBHTMN010000002">
    <property type="protein sequence ID" value="MFD1381837.1"/>
    <property type="molecule type" value="Genomic_DNA"/>
</dbReference>